<feature type="region of interest" description="Disordered" evidence="4">
    <location>
        <begin position="186"/>
        <end position="236"/>
    </location>
</feature>
<sequence>MVHSRDYTDVLKYFEVMVKVLSDPDTDVELTLKHLNYDEADAFMQQANDCEEKTFEKMSDPIYKRSPFYKDAKTVYENAIDGKTTKQNQNFTLEFMKQYMALVPLWTAICHLPKSSSHTEFPTKFRFNTNNIESHWCEEKEALRSAVLDVGKLPIPVDRFVRAKKDETRAVIIRYRNAIPKSRLNCRPKSYRKPIGSDVPKSNSEMSEKDIVNAESQWKRVPKRDRTPQNTGLASKRARKRLFDRSVEDIELKPSIKTFIELKTKLDSNAPGKQYFIGRLVYRERIHLLDILDIQCLADHTELYESTVESALTAVGVDKKDTYVCEFHEGRQLYGFGLYENFESLDSQTSAQHVKTVEHILKHKKVIVPILHNNHFYLTLVDFAKKRLELFNSLKTTTSLTAQGVFNRWMDVLSFLCASSKSLKNVKKNQHTWTYDDIPTTQQKDGVSCGIFVFYFAEQLLNACCLHCTTCHRTADWDECVAKNKSVECTIEEVNNFHHYMSQDNSGVPALVKEMEENVTFSCYTIESTKHNTWNGVRQPILSAGCTLETVDICDGWPWYIEITRCGMCNTTGLCSGGDRSSIERLVMG</sequence>
<protein>
    <recommendedName>
        <fullName evidence="5">Ubiquitin-like protease family profile domain-containing protein</fullName>
    </recommendedName>
</protein>
<evidence type="ECO:0000259" key="5">
    <source>
        <dbReference type="Pfam" id="PF02902"/>
    </source>
</evidence>
<evidence type="ECO:0000256" key="4">
    <source>
        <dbReference type="SAM" id="MobiDB-lite"/>
    </source>
</evidence>
<reference evidence="6" key="2">
    <citation type="submission" date="2025-05" db="UniProtKB">
        <authorList>
            <consortium name="EnsemblMetazoa"/>
        </authorList>
    </citation>
    <scope>IDENTIFICATION</scope>
    <source>
        <strain evidence="6">Foshan</strain>
    </source>
</reference>
<evidence type="ECO:0000256" key="3">
    <source>
        <dbReference type="ARBA" id="ARBA00022801"/>
    </source>
</evidence>
<name>A0ABM1ZY03_AEDAL</name>
<evidence type="ECO:0000256" key="1">
    <source>
        <dbReference type="ARBA" id="ARBA00005234"/>
    </source>
</evidence>
<dbReference type="Pfam" id="PF02902">
    <property type="entry name" value="Peptidase_C48"/>
    <property type="match status" value="1"/>
</dbReference>
<organism evidence="6 7">
    <name type="scientific">Aedes albopictus</name>
    <name type="common">Asian tiger mosquito</name>
    <name type="synonym">Stegomyia albopicta</name>
    <dbReference type="NCBI Taxonomy" id="7160"/>
    <lineage>
        <taxon>Eukaryota</taxon>
        <taxon>Metazoa</taxon>
        <taxon>Ecdysozoa</taxon>
        <taxon>Arthropoda</taxon>
        <taxon>Hexapoda</taxon>
        <taxon>Insecta</taxon>
        <taxon>Pterygota</taxon>
        <taxon>Neoptera</taxon>
        <taxon>Endopterygota</taxon>
        <taxon>Diptera</taxon>
        <taxon>Nematocera</taxon>
        <taxon>Culicoidea</taxon>
        <taxon>Culicidae</taxon>
        <taxon>Culicinae</taxon>
        <taxon>Aedini</taxon>
        <taxon>Aedes</taxon>
        <taxon>Stegomyia</taxon>
    </lineage>
</organism>
<keyword evidence="7" id="KW-1185">Reference proteome</keyword>
<proteinExistence type="inferred from homology"/>
<comment type="similarity">
    <text evidence="1">Belongs to the peptidase C48 family.</text>
</comment>
<dbReference type="RefSeq" id="XP_062699590.1">
    <property type="nucleotide sequence ID" value="XM_062843606.1"/>
</dbReference>
<dbReference type="Gene3D" id="3.40.395.10">
    <property type="entry name" value="Adenoviral Proteinase, Chain A"/>
    <property type="match status" value="1"/>
</dbReference>
<feature type="domain" description="Ubiquitin-like protease family profile" evidence="5">
    <location>
        <begin position="356"/>
        <end position="461"/>
    </location>
</feature>
<keyword evidence="2" id="KW-0645">Protease</keyword>
<reference evidence="7" key="1">
    <citation type="journal article" date="2015" name="Proc. Natl. Acad. Sci. U.S.A.">
        <title>Genome sequence of the Asian Tiger mosquito, Aedes albopictus, reveals insights into its biology, genetics, and evolution.</title>
        <authorList>
            <person name="Chen X.G."/>
            <person name="Jiang X."/>
            <person name="Gu J."/>
            <person name="Xu M."/>
            <person name="Wu Y."/>
            <person name="Deng Y."/>
            <person name="Zhang C."/>
            <person name="Bonizzoni M."/>
            <person name="Dermauw W."/>
            <person name="Vontas J."/>
            <person name="Armbruster P."/>
            <person name="Huang X."/>
            <person name="Yang Y."/>
            <person name="Zhang H."/>
            <person name="He W."/>
            <person name="Peng H."/>
            <person name="Liu Y."/>
            <person name="Wu K."/>
            <person name="Chen J."/>
            <person name="Lirakis M."/>
            <person name="Topalis P."/>
            <person name="Van Leeuwen T."/>
            <person name="Hall A.B."/>
            <person name="Jiang X."/>
            <person name="Thorpe C."/>
            <person name="Mueller R.L."/>
            <person name="Sun C."/>
            <person name="Waterhouse R.M."/>
            <person name="Yan G."/>
            <person name="Tu Z.J."/>
            <person name="Fang X."/>
            <person name="James A.A."/>
        </authorList>
    </citation>
    <scope>NUCLEOTIDE SEQUENCE [LARGE SCALE GENOMIC DNA]</scope>
    <source>
        <strain evidence="7">Foshan</strain>
    </source>
</reference>
<dbReference type="InterPro" id="IPR003653">
    <property type="entry name" value="Peptidase_C48_C"/>
</dbReference>
<evidence type="ECO:0000313" key="6">
    <source>
        <dbReference type="EnsemblMetazoa" id="AALFPA23_022678.P33664"/>
    </source>
</evidence>
<dbReference type="GeneID" id="109427979"/>
<evidence type="ECO:0000256" key="2">
    <source>
        <dbReference type="ARBA" id="ARBA00022670"/>
    </source>
</evidence>
<evidence type="ECO:0000313" key="7">
    <source>
        <dbReference type="Proteomes" id="UP000069940"/>
    </source>
</evidence>
<dbReference type="EnsemblMetazoa" id="AALFPA23_022678.R33664">
    <property type="protein sequence ID" value="AALFPA23_022678.P33664"/>
    <property type="gene ID" value="AALFPA23_022678"/>
</dbReference>
<dbReference type="SUPFAM" id="SSF54001">
    <property type="entry name" value="Cysteine proteinases"/>
    <property type="match status" value="1"/>
</dbReference>
<dbReference type="Proteomes" id="UP000069940">
    <property type="component" value="Unassembled WGS sequence"/>
</dbReference>
<dbReference type="InterPro" id="IPR038765">
    <property type="entry name" value="Papain-like_cys_pep_sf"/>
</dbReference>
<keyword evidence="3" id="KW-0378">Hydrolase</keyword>
<accession>A0ABM1ZY03</accession>